<name>I7FM05_MYCS2</name>
<dbReference type="KEGG" id="msg:MSMEI_3290"/>
<accession>I7FM05</accession>
<reference evidence="1 2" key="1">
    <citation type="journal article" date="2007" name="Genome Biol.">
        <title>Interrupted coding sequences in Mycobacterium smegmatis: authentic mutations or sequencing errors?</title>
        <authorList>
            <person name="Deshayes C."/>
            <person name="Perrodou E."/>
            <person name="Gallien S."/>
            <person name="Euphrasie D."/>
            <person name="Schaeffer C."/>
            <person name="Van-Dorsselaer A."/>
            <person name="Poch O."/>
            <person name="Lecompte O."/>
            <person name="Reyrat J.M."/>
        </authorList>
    </citation>
    <scope>NUCLEOTIDE SEQUENCE [LARGE SCALE GENOMIC DNA]</scope>
    <source>
        <strain evidence="2">ATCC 700084 / mc(2)155</strain>
    </source>
</reference>
<gene>
    <name evidence="1" type="ordered locus">MSMEI_3290</name>
</gene>
<dbReference type="InterPro" id="IPR002347">
    <property type="entry name" value="SDR_fam"/>
</dbReference>
<keyword evidence="1" id="KW-0560">Oxidoreductase</keyword>
<organism evidence="1 2">
    <name type="scientific">Mycolicibacterium smegmatis (strain ATCC 700084 / mc(2)155)</name>
    <name type="common">Mycobacterium smegmatis</name>
    <dbReference type="NCBI Taxonomy" id="246196"/>
    <lineage>
        <taxon>Bacteria</taxon>
        <taxon>Bacillati</taxon>
        <taxon>Actinomycetota</taxon>
        <taxon>Actinomycetes</taxon>
        <taxon>Mycobacteriales</taxon>
        <taxon>Mycobacteriaceae</taxon>
        <taxon>Mycolicibacterium</taxon>
    </lineage>
</organism>
<dbReference type="Pfam" id="PF13561">
    <property type="entry name" value="adh_short_C2"/>
    <property type="match status" value="1"/>
</dbReference>
<dbReference type="SUPFAM" id="SSF51735">
    <property type="entry name" value="NAD(P)-binding Rossmann-fold domains"/>
    <property type="match status" value="1"/>
</dbReference>
<dbReference type="EMBL" id="CP001663">
    <property type="protein sequence ID" value="AFP39753.1"/>
    <property type="molecule type" value="Genomic_DNA"/>
</dbReference>
<dbReference type="PATRIC" id="fig|246196.56.peg.3380"/>
<protein>
    <submittedName>
        <fullName evidence="1">Short-chain dehydrogenase/reductase SDR</fullName>
        <ecNumber evidence="1">1.1.1.100</ecNumber>
    </submittedName>
</protein>
<dbReference type="Proteomes" id="UP000006158">
    <property type="component" value="Chromosome"/>
</dbReference>
<reference evidence="1 2" key="2">
    <citation type="journal article" date="2009" name="Genome Res.">
        <title>Ortho-proteogenomics: multiple proteomes investigation through orthology and a new MS-based protocol.</title>
        <authorList>
            <person name="Gallien S."/>
            <person name="Perrodou E."/>
            <person name="Carapito C."/>
            <person name="Deshayes C."/>
            <person name="Reyrat J.M."/>
            <person name="Van Dorsselaer A."/>
            <person name="Poch O."/>
            <person name="Schaeffer C."/>
            <person name="Lecompte O."/>
        </authorList>
    </citation>
    <scope>NUCLEOTIDE SEQUENCE [LARGE SCALE GENOMIC DNA]</scope>
    <source>
        <strain evidence="2">ATCC 700084 / mc(2)155</strain>
    </source>
</reference>
<dbReference type="AlphaFoldDB" id="I7FM05"/>
<dbReference type="InterPro" id="IPR036291">
    <property type="entry name" value="NAD(P)-bd_dom_sf"/>
</dbReference>
<dbReference type="Gene3D" id="3.40.50.720">
    <property type="entry name" value="NAD(P)-binding Rossmann-like Domain"/>
    <property type="match status" value="1"/>
</dbReference>
<evidence type="ECO:0000313" key="2">
    <source>
        <dbReference type="Proteomes" id="UP000006158"/>
    </source>
</evidence>
<dbReference type="GO" id="GO:0004316">
    <property type="term" value="F:3-oxoacyl-[acyl-carrier-protein] reductase (NADPH) activity"/>
    <property type="evidence" value="ECO:0007669"/>
    <property type="project" value="UniProtKB-EC"/>
</dbReference>
<sequence>MIPRGELGQPSEVASAALFLACDDSSFVNGQLVNVDGGATAI</sequence>
<proteinExistence type="predicted"/>
<evidence type="ECO:0000313" key="1">
    <source>
        <dbReference type="EMBL" id="AFP39753.1"/>
    </source>
</evidence>
<dbReference type="EC" id="1.1.1.100" evidence="1"/>